<dbReference type="Proteomes" id="UP000593943">
    <property type="component" value="Chromosome"/>
</dbReference>
<dbReference type="AlphaFoldDB" id="A0A7L9SQY8"/>
<accession>A0A7L9SQY8</accession>
<proteinExistence type="predicted"/>
<dbReference type="OrthoDB" id="3231571at2"/>
<dbReference type="KEGG" id="beu:BE0216_08890"/>
<dbReference type="Pfam" id="PF20310">
    <property type="entry name" value="HTH_Tnp_2"/>
    <property type="match status" value="1"/>
</dbReference>
<keyword evidence="2" id="KW-1185">Reference proteome</keyword>
<evidence type="ECO:0000313" key="1">
    <source>
        <dbReference type="EMBL" id="QOL32542.1"/>
    </source>
</evidence>
<protein>
    <submittedName>
        <fullName evidence="1">Uncharacterized protein</fullName>
    </submittedName>
</protein>
<name>A0A7L9SQY8_9BIFI</name>
<reference evidence="1 2" key="1">
    <citation type="submission" date="2020-10" db="EMBL/GenBank/DDBJ databases">
        <title>Genome sequencing of Bifidobacterium eulemuris_DSMZ_100216.</title>
        <authorList>
            <person name="Kim J."/>
        </authorList>
    </citation>
    <scope>NUCLEOTIDE SEQUENCE [LARGE SCALE GENOMIC DNA]</scope>
    <source>
        <strain evidence="1 2">DSM 100216</strain>
    </source>
</reference>
<dbReference type="EMBL" id="CP062938">
    <property type="protein sequence ID" value="QOL32542.1"/>
    <property type="molecule type" value="Genomic_DNA"/>
</dbReference>
<evidence type="ECO:0000313" key="2">
    <source>
        <dbReference type="Proteomes" id="UP000593943"/>
    </source>
</evidence>
<sequence>MAMKRPTRFTPQDIEYLLSLPAVRNVSGNQLRYSDEFKKYCMLRYANGDSPVQIFRDAGLEPSLIGHKRIERCVARWKVSELPRLQESDEFVKERDRLVAVYLRHFRQGHNDLPNEIPWDAEHEDDSLWKLICRQQLRRIDELEREVERLRAQLARRGGGDGAYARPDER</sequence>
<gene>
    <name evidence="1" type="ORF">BE0216_08890</name>
</gene>
<dbReference type="InterPro" id="IPR046929">
    <property type="entry name" value="HTH_Tnp"/>
</dbReference>
<organism evidence="1 2">
    <name type="scientific">Bifidobacterium eulemuris</name>
    <dbReference type="NCBI Taxonomy" id="1765219"/>
    <lineage>
        <taxon>Bacteria</taxon>
        <taxon>Bacillati</taxon>
        <taxon>Actinomycetota</taxon>
        <taxon>Actinomycetes</taxon>
        <taxon>Bifidobacteriales</taxon>
        <taxon>Bifidobacteriaceae</taxon>
        <taxon>Bifidobacterium</taxon>
    </lineage>
</organism>
<dbReference type="RefSeq" id="WP_094637732.1">
    <property type="nucleotide sequence ID" value="NZ_CP062938.1"/>
</dbReference>